<reference evidence="1 2" key="1">
    <citation type="submission" date="2016-11" db="EMBL/GenBank/DDBJ databases">
        <title>Description of two novel members of the family Erysipelotrichaceae: Ileibacterium lipovorans gen. nov., sp. nov. and Dubosiella newyorkensis, gen. nov., sp. nov.</title>
        <authorList>
            <person name="Cox L.M."/>
            <person name="Sohn J."/>
            <person name="Tyrrell K.L."/>
            <person name="Citron D.M."/>
            <person name="Lawson P.A."/>
            <person name="Patel N.B."/>
            <person name="Iizumi T."/>
            <person name="Perez-Perez G.I."/>
            <person name="Goldstein E.J."/>
            <person name="Blaser M.J."/>
        </authorList>
    </citation>
    <scope>NUCLEOTIDE SEQUENCE [LARGE SCALE GENOMIC DNA]</scope>
    <source>
        <strain evidence="1 2">NYU-BL-A4</strain>
    </source>
</reference>
<dbReference type="RefSeq" id="WP_076341338.1">
    <property type="nucleotide sequence ID" value="NZ_CAJTMI010000029.1"/>
</dbReference>
<evidence type="ECO:0000313" key="2">
    <source>
        <dbReference type="Proteomes" id="UP000186705"/>
    </source>
</evidence>
<dbReference type="EMBL" id="MPKA01000062">
    <property type="protein sequence ID" value="OLU46691.1"/>
    <property type="molecule type" value="Genomic_DNA"/>
</dbReference>
<protein>
    <submittedName>
        <fullName evidence="1">Uncharacterized protein</fullName>
    </submittedName>
</protein>
<comment type="caution">
    <text evidence="1">The sequence shown here is derived from an EMBL/GenBank/DDBJ whole genome shotgun (WGS) entry which is preliminary data.</text>
</comment>
<keyword evidence="2" id="KW-1185">Reference proteome</keyword>
<dbReference type="GeneID" id="78275439"/>
<evidence type="ECO:0000313" key="1">
    <source>
        <dbReference type="EMBL" id="OLU46691.1"/>
    </source>
</evidence>
<dbReference type="Proteomes" id="UP000186705">
    <property type="component" value="Unassembled WGS sequence"/>
</dbReference>
<gene>
    <name evidence="1" type="ORF">BO225_05705</name>
</gene>
<sequence>MKYKLSEKILFDSVIFDPVNKTFEILDGSIGVYRYEDIKRFAILNENARYRGKQAPFTALLPGSGLPAGIFSYPYMYVGIKVVLKDETILGIYVSKEKTMLNTDQYLHDRKIANEIGQIFQSILNDQATLKDPSC</sequence>
<name>A0A1U7NN29_9FIRM</name>
<organism evidence="1 2">
    <name type="scientific">Dubosiella newyorkensis</name>
    <dbReference type="NCBI Taxonomy" id="1862672"/>
    <lineage>
        <taxon>Bacteria</taxon>
        <taxon>Bacillati</taxon>
        <taxon>Bacillota</taxon>
        <taxon>Erysipelotrichia</taxon>
        <taxon>Erysipelotrichales</taxon>
        <taxon>Erysipelotrichaceae</taxon>
        <taxon>Dubosiella</taxon>
    </lineage>
</organism>
<dbReference type="AlphaFoldDB" id="A0A1U7NN29"/>
<accession>A0A1U7NN29</accession>
<dbReference type="OrthoDB" id="1649139at2"/>
<proteinExistence type="predicted"/>